<dbReference type="Proteomes" id="UP000274756">
    <property type="component" value="Unassembled WGS sequence"/>
</dbReference>
<evidence type="ECO:0000313" key="4">
    <source>
        <dbReference type="Proteomes" id="UP000038040"/>
    </source>
</evidence>
<evidence type="ECO:0000256" key="2">
    <source>
        <dbReference type="SAM" id="Phobius"/>
    </source>
</evidence>
<feature type="transmembrane region" description="Helical" evidence="2">
    <location>
        <begin position="47"/>
        <end position="69"/>
    </location>
</feature>
<dbReference type="WBParaSite" id="DME_0000501601-mRNA-1">
    <property type="protein sequence ID" value="DME_0000501601-mRNA-1"/>
    <property type="gene ID" value="DME_0000501601"/>
</dbReference>
<gene>
    <name evidence="3" type="ORF">DME_LOCUS8815</name>
</gene>
<reference evidence="3 5" key="2">
    <citation type="submission" date="2018-11" db="EMBL/GenBank/DDBJ databases">
        <authorList>
            <consortium name="Pathogen Informatics"/>
        </authorList>
    </citation>
    <scope>NUCLEOTIDE SEQUENCE [LARGE SCALE GENOMIC DNA]</scope>
</reference>
<dbReference type="Proteomes" id="UP000038040">
    <property type="component" value="Unplaced"/>
</dbReference>
<sequence>MAEISVKSSNDNQAVDSSESNNANIKSNERPFLFGVHFKLLRNPDPAIPRTMVAIAVNFILSHILIYGITGNPRAAFLGGTLTIPVAGFTAVKEANQDYERWKVLRVLKIRDDMPDDQLPYRTRHDWTEFDRYLREHQLLK</sequence>
<dbReference type="OrthoDB" id="5833117at2759"/>
<keyword evidence="2" id="KW-1133">Transmembrane helix</keyword>
<keyword evidence="2" id="KW-0472">Membrane</keyword>
<reference evidence="6" key="1">
    <citation type="submission" date="2017-02" db="UniProtKB">
        <authorList>
            <consortium name="WormBaseParasite"/>
        </authorList>
    </citation>
    <scope>IDENTIFICATION</scope>
</reference>
<dbReference type="AlphaFoldDB" id="A0A0N4UCL6"/>
<dbReference type="EMBL" id="UYYG01001172">
    <property type="protein sequence ID" value="VDN58842.1"/>
    <property type="molecule type" value="Genomic_DNA"/>
</dbReference>
<proteinExistence type="predicted"/>
<organism evidence="4 6">
    <name type="scientific">Dracunculus medinensis</name>
    <name type="common">Guinea worm</name>
    <dbReference type="NCBI Taxonomy" id="318479"/>
    <lineage>
        <taxon>Eukaryota</taxon>
        <taxon>Metazoa</taxon>
        <taxon>Ecdysozoa</taxon>
        <taxon>Nematoda</taxon>
        <taxon>Chromadorea</taxon>
        <taxon>Rhabditida</taxon>
        <taxon>Spirurina</taxon>
        <taxon>Dracunculoidea</taxon>
        <taxon>Dracunculidae</taxon>
        <taxon>Dracunculus</taxon>
    </lineage>
</organism>
<keyword evidence="5" id="KW-1185">Reference proteome</keyword>
<dbReference type="STRING" id="318479.A0A0N4UCL6"/>
<evidence type="ECO:0000313" key="6">
    <source>
        <dbReference type="WBParaSite" id="DME_0000501601-mRNA-1"/>
    </source>
</evidence>
<keyword evidence="2" id="KW-0812">Transmembrane</keyword>
<evidence type="ECO:0000313" key="5">
    <source>
        <dbReference type="Proteomes" id="UP000274756"/>
    </source>
</evidence>
<name>A0A0N4UCL6_DRAME</name>
<protein>
    <submittedName>
        <fullName evidence="6">Transmembrane protein</fullName>
    </submittedName>
</protein>
<accession>A0A0N4UCL6</accession>
<feature type="region of interest" description="Disordered" evidence="1">
    <location>
        <begin position="1"/>
        <end position="23"/>
    </location>
</feature>
<evidence type="ECO:0000313" key="3">
    <source>
        <dbReference type="EMBL" id="VDN58842.1"/>
    </source>
</evidence>
<evidence type="ECO:0000256" key="1">
    <source>
        <dbReference type="SAM" id="MobiDB-lite"/>
    </source>
</evidence>